<dbReference type="InterPro" id="IPR026264">
    <property type="entry name" value="VirB8/PtlE"/>
</dbReference>
<dbReference type="Gene3D" id="3.10.450.230">
    <property type="entry name" value="VirB8 protein"/>
    <property type="match status" value="1"/>
</dbReference>
<dbReference type="GO" id="GO:0016020">
    <property type="term" value="C:membrane"/>
    <property type="evidence" value="ECO:0007669"/>
    <property type="project" value="UniProtKB-SubCell"/>
</dbReference>
<dbReference type="Proteomes" id="UP000255460">
    <property type="component" value="Unassembled WGS sequence"/>
</dbReference>
<evidence type="ECO:0000259" key="5">
    <source>
        <dbReference type="Pfam" id="PF04335"/>
    </source>
</evidence>
<dbReference type="InterPro" id="IPR007430">
    <property type="entry name" value="VirB8"/>
</dbReference>
<dbReference type="EMBL" id="UFZQ01000002">
    <property type="protein sequence ID" value="STK04304.1"/>
    <property type="molecule type" value="Genomic_DNA"/>
</dbReference>
<proteinExistence type="predicted"/>
<gene>
    <name evidence="6" type="primary">ptlE</name>
    <name evidence="6" type="ORF">NCTC10418_07598</name>
</gene>
<comment type="subcellular location">
    <subcellularLocation>
        <location evidence="1">Membrane</location>
        <topology evidence="1">Single-pass membrane protein</topology>
    </subcellularLocation>
</comment>
<dbReference type="RefSeq" id="WP_048267064.1">
    <property type="nucleotide sequence ID" value="NZ_BFUF01000110.1"/>
</dbReference>
<dbReference type="GO" id="GO:0030255">
    <property type="term" value="P:protein secretion by the type IV secretion system"/>
    <property type="evidence" value="ECO:0007669"/>
    <property type="project" value="InterPro"/>
</dbReference>
<protein>
    <submittedName>
        <fullName evidence="6">Conjugal transfer protein TraG</fullName>
    </submittedName>
</protein>
<keyword evidence="3" id="KW-1133">Transmembrane helix</keyword>
<dbReference type="AlphaFoldDB" id="A0A0J2DRT0"/>
<sequence>MGLKEYFKKSKTEARKTPAQKELDKKIETSVLDAAKEFARDRDNELKRSLRNTRVALLLSSASAAAMAVALACMTPLKTTEPFLLRVDKTTGYTDVITPFSQDSGTYDEAVSRYFLTRYLENREGYDWYTIQNMLNTVELMSAPPVFAEYNNMIHGPLSPLYKLKKSYKILVRVQSITFLDENTVQGRFVKAITDPDGKPAPGYTPTQWIATIKFVWEKDKITTEAERQINPFGLDVLSYRVDPEVVK</sequence>
<reference evidence="6 7" key="1">
    <citation type="submission" date="2018-06" db="EMBL/GenBank/DDBJ databases">
        <authorList>
            <consortium name="Pathogen Informatics"/>
            <person name="Doyle S."/>
        </authorList>
    </citation>
    <scope>NUCLEOTIDE SEQUENCE [LARGE SCALE GENOMIC DNA]</scope>
    <source>
        <strain evidence="6 7">NCTC10418</strain>
    </source>
</reference>
<keyword evidence="4" id="KW-0472">Membrane</keyword>
<accession>A0A0J2DRT0</accession>
<dbReference type="CDD" id="cd16424">
    <property type="entry name" value="VirB8"/>
    <property type="match status" value="1"/>
</dbReference>
<evidence type="ECO:0000256" key="2">
    <source>
        <dbReference type="ARBA" id="ARBA00022692"/>
    </source>
</evidence>
<evidence type="ECO:0000256" key="3">
    <source>
        <dbReference type="ARBA" id="ARBA00022989"/>
    </source>
</evidence>
<evidence type="ECO:0000256" key="1">
    <source>
        <dbReference type="ARBA" id="ARBA00004167"/>
    </source>
</evidence>
<keyword evidence="2" id="KW-0812">Transmembrane</keyword>
<dbReference type="InterPro" id="IPR032710">
    <property type="entry name" value="NTF2-like_dom_sf"/>
</dbReference>
<feature type="domain" description="Bacterial virulence protein VirB8" evidence="5">
    <location>
        <begin position="35"/>
        <end position="245"/>
    </location>
</feature>
<dbReference type="PIRSF" id="PIRSF003299">
    <property type="entry name" value="VirB8_PtlE"/>
    <property type="match status" value="1"/>
</dbReference>
<evidence type="ECO:0000256" key="4">
    <source>
        <dbReference type="ARBA" id="ARBA00023136"/>
    </source>
</evidence>
<dbReference type="SUPFAM" id="SSF54427">
    <property type="entry name" value="NTF2-like"/>
    <property type="match status" value="1"/>
</dbReference>
<name>A0A0J2DRT0_ECOLX</name>
<evidence type="ECO:0000313" key="7">
    <source>
        <dbReference type="Proteomes" id="UP000255460"/>
    </source>
</evidence>
<dbReference type="Pfam" id="PF04335">
    <property type="entry name" value="VirB8"/>
    <property type="match status" value="1"/>
</dbReference>
<organism evidence="6 7">
    <name type="scientific">Escherichia coli</name>
    <dbReference type="NCBI Taxonomy" id="562"/>
    <lineage>
        <taxon>Bacteria</taxon>
        <taxon>Pseudomonadati</taxon>
        <taxon>Pseudomonadota</taxon>
        <taxon>Gammaproteobacteria</taxon>
        <taxon>Enterobacterales</taxon>
        <taxon>Enterobacteriaceae</taxon>
        <taxon>Escherichia</taxon>
    </lineage>
</organism>
<evidence type="ECO:0000313" key="6">
    <source>
        <dbReference type="EMBL" id="STK04304.1"/>
    </source>
</evidence>